<dbReference type="InterPro" id="IPR000477">
    <property type="entry name" value="RT_dom"/>
</dbReference>
<sequence length="810" mass="91212">MYGKSLESMQYVIVRRESDYPLSDHLPVSLFLSGEGARKDLQNKSLFFKVDPRTLKDPNIRRNVADTWQSHKAMGPLTSPHCFFEAWADVRRLLKEAQYEEYKQLTALEGKKKQLRSMIVRSSDQAGLEEYARLAEEVRRLQAIHDHKIKLWSRVRFLLEGETNSAYYLKKFKKKCLQSRVSSLHLDDGTVVRSQTGIVKEVYRFFSNLYDSPQFSHDDLLERDRFLSKLKPVITPQQWSLLLETPSLREFSDILADAPKGKSPGIDGFCHQSIAALWDLIGEDFTLMTGVIACRLALILPAVVPHQQQGFIKGRGVQACILNLLFESDHLKKRRKQAVFVMLDLEKAYDKLSLDFLWDVLSKLDFGDEFIALLKALSIGASARVQINSCLSPEFLIKRGVRLGCPLAPFLFALSTIPFIVSLQKEVKGGNIKTMNIRGVAELNISALADDTAVFLDVDESSFHKFQVLLKRFQAASGAKINFRKSKAMIIGIFRMSHVKTLRRLFRSLLWGISCDGRPKVPLVSWDVLSAPTSSGGLGLWDLHQLNHAFFCKSVGSLITSPSDAQWPKLFWGMCRVALRSSNPEHLLLADLHRETATPLFNRMIMAWDIFRDCLVWSPQLISLPSQISVASGLTLLLKCGFLSKDEAALALAFGWTICPGWNFVSSREEDLIHIFFACHDRESFWTVMGSKCSFISNLTRELRSSRNVPSALATLFGSSPAHRLAGLLVFTHAARSSWRRRNQILFGGSGKALSWGSTLIAAADILLTEAVTANGKRKTLLRGALDLLLPAIPPMADRLRFRFSNIFDA</sequence>
<accession>A0ABD3GT44</accession>
<evidence type="ECO:0000313" key="3">
    <source>
        <dbReference type="Proteomes" id="UP001633002"/>
    </source>
</evidence>
<reference evidence="2 3" key="1">
    <citation type="submission" date="2024-09" db="EMBL/GenBank/DDBJ databases">
        <title>Chromosome-scale assembly of Riccia sorocarpa.</title>
        <authorList>
            <person name="Paukszto L."/>
        </authorList>
    </citation>
    <scope>NUCLEOTIDE SEQUENCE [LARGE SCALE GENOMIC DNA]</scope>
    <source>
        <strain evidence="2">LP-2024</strain>
        <tissue evidence="2">Aerial parts of the thallus</tissue>
    </source>
</reference>
<dbReference type="Pfam" id="PF00078">
    <property type="entry name" value="RVT_1"/>
    <property type="match status" value="1"/>
</dbReference>
<feature type="domain" description="Reverse transcriptase" evidence="1">
    <location>
        <begin position="284"/>
        <end position="490"/>
    </location>
</feature>
<dbReference type="AlphaFoldDB" id="A0ABD3GT44"/>
<dbReference type="EMBL" id="JBJQOH010000007">
    <property type="protein sequence ID" value="KAL3680979.1"/>
    <property type="molecule type" value="Genomic_DNA"/>
</dbReference>
<protein>
    <recommendedName>
        <fullName evidence="1">Reverse transcriptase domain-containing protein</fullName>
    </recommendedName>
</protein>
<keyword evidence="3" id="KW-1185">Reference proteome</keyword>
<evidence type="ECO:0000313" key="2">
    <source>
        <dbReference type="EMBL" id="KAL3680979.1"/>
    </source>
</evidence>
<dbReference type="PANTHER" id="PTHR31635">
    <property type="entry name" value="REVERSE TRANSCRIPTASE DOMAIN-CONTAINING PROTEIN-RELATED"/>
    <property type="match status" value="1"/>
</dbReference>
<organism evidence="2 3">
    <name type="scientific">Riccia sorocarpa</name>
    <dbReference type="NCBI Taxonomy" id="122646"/>
    <lineage>
        <taxon>Eukaryota</taxon>
        <taxon>Viridiplantae</taxon>
        <taxon>Streptophyta</taxon>
        <taxon>Embryophyta</taxon>
        <taxon>Marchantiophyta</taxon>
        <taxon>Marchantiopsida</taxon>
        <taxon>Marchantiidae</taxon>
        <taxon>Marchantiales</taxon>
        <taxon>Ricciaceae</taxon>
        <taxon>Riccia</taxon>
    </lineage>
</organism>
<comment type="caution">
    <text evidence="2">The sequence shown here is derived from an EMBL/GenBank/DDBJ whole genome shotgun (WGS) entry which is preliminary data.</text>
</comment>
<gene>
    <name evidence="2" type="ORF">R1sor_023935</name>
</gene>
<dbReference type="PANTHER" id="PTHR31635:SF196">
    <property type="entry name" value="REVERSE TRANSCRIPTASE DOMAIN-CONTAINING PROTEIN-RELATED"/>
    <property type="match status" value="1"/>
</dbReference>
<dbReference type="Proteomes" id="UP001633002">
    <property type="component" value="Unassembled WGS sequence"/>
</dbReference>
<proteinExistence type="predicted"/>
<evidence type="ECO:0000259" key="1">
    <source>
        <dbReference type="Pfam" id="PF00078"/>
    </source>
</evidence>
<name>A0ABD3GT44_9MARC</name>